<protein>
    <submittedName>
        <fullName evidence="2">Uncharacterized protein</fullName>
    </submittedName>
</protein>
<evidence type="ECO:0000313" key="3">
    <source>
        <dbReference type="Proteomes" id="UP001341840"/>
    </source>
</evidence>
<gene>
    <name evidence="2" type="ORF">PIB30_043280</name>
</gene>
<keyword evidence="3" id="KW-1185">Reference proteome</keyword>
<dbReference type="PANTHER" id="PTHR12029">
    <property type="entry name" value="RNA METHYLTRANSFERASE"/>
    <property type="match status" value="1"/>
</dbReference>
<name>A0ABU6WGK2_9FABA</name>
<organism evidence="2 3">
    <name type="scientific">Stylosanthes scabra</name>
    <dbReference type="NCBI Taxonomy" id="79078"/>
    <lineage>
        <taxon>Eukaryota</taxon>
        <taxon>Viridiplantae</taxon>
        <taxon>Streptophyta</taxon>
        <taxon>Embryophyta</taxon>
        <taxon>Tracheophyta</taxon>
        <taxon>Spermatophyta</taxon>
        <taxon>Magnoliopsida</taxon>
        <taxon>eudicotyledons</taxon>
        <taxon>Gunneridae</taxon>
        <taxon>Pentapetalae</taxon>
        <taxon>rosids</taxon>
        <taxon>fabids</taxon>
        <taxon>Fabales</taxon>
        <taxon>Fabaceae</taxon>
        <taxon>Papilionoideae</taxon>
        <taxon>50 kb inversion clade</taxon>
        <taxon>dalbergioids sensu lato</taxon>
        <taxon>Dalbergieae</taxon>
        <taxon>Pterocarpus clade</taxon>
        <taxon>Stylosanthes</taxon>
    </lineage>
</organism>
<sequence length="384" mass="43275">MALNVREGANSISSISKNNTNGEHSAPHAKTKRERWAYKEAKSLGVGKLLTSDDLIFNSKHFWDAFVLLYEMLEEYGTHLVEAAWNNQGHMTVLVAVLMVLIKINWKYVVRLSIGCPFYGNEAFIMAILKSFLDINWEDYGNYINSVPEDFVLGPFMQGLNDPIHHKEFGIKGVYISRVIEGAAQFIHHFVTSLDPRKRVAFLCNLASTAKHHSFGRAGLMALAECIALAARGIETNIQACTKSSNDTALVDVDSGVANQTDKKELLDIFRYVVESSKQHFNPSYRLQVCGKILEAAVLVVCTYDIPLEILLLFLSAFPREFTDYGGMWHLSSSSFLCSNITEHLYTIFGSRKDIAKQYLLFEHAWKPHEPSHPVKSSHPKKLD</sequence>
<dbReference type="PANTHER" id="PTHR12029:SF11">
    <property type="entry name" value="METHYLTRANSFERASE TARBP1-RELATED"/>
    <property type="match status" value="1"/>
</dbReference>
<proteinExistence type="predicted"/>
<reference evidence="2 3" key="1">
    <citation type="journal article" date="2023" name="Plants (Basel)">
        <title>Bridging the Gap: Combining Genomics and Transcriptomics Approaches to Understand Stylosanthes scabra, an Orphan Legume from the Brazilian Caatinga.</title>
        <authorList>
            <person name="Ferreira-Neto J.R.C."/>
            <person name="da Silva M.D."/>
            <person name="Binneck E."/>
            <person name="de Melo N.F."/>
            <person name="da Silva R.H."/>
            <person name="de Melo A.L.T.M."/>
            <person name="Pandolfi V."/>
            <person name="Bustamante F.O."/>
            <person name="Brasileiro-Vidal A.C."/>
            <person name="Benko-Iseppon A.M."/>
        </authorList>
    </citation>
    <scope>NUCLEOTIDE SEQUENCE [LARGE SCALE GENOMIC DNA]</scope>
    <source>
        <tissue evidence="2">Leaves</tissue>
    </source>
</reference>
<evidence type="ECO:0000313" key="2">
    <source>
        <dbReference type="EMBL" id="MED6184018.1"/>
    </source>
</evidence>
<dbReference type="EMBL" id="JASCZI010181494">
    <property type="protein sequence ID" value="MED6184018.1"/>
    <property type="molecule type" value="Genomic_DNA"/>
</dbReference>
<feature type="compositionally biased region" description="Low complexity" evidence="1">
    <location>
        <begin position="10"/>
        <end position="21"/>
    </location>
</feature>
<dbReference type="Proteomes" id="UP001341840">
    <property type="component" value="Unassembled WGS sequence"/>
</dbReference>
<dbReference type="InterPro" id="IPR045330">
    <property type="entry name" value="TRM3/TARBP1"/>
</dbReference>
<feature type="region of interest" description="Disordered" evidence="1">
    <location>
        <begin position="1"/>
        <end position="33"/>
    </location>
</feature>
<accession>A0ABU6WGK2</accession>
<comment type="caution">
    <text evidence="2">The sequence shown here is derived from an EMBL/GenBank/DDBJ whole genome shotgun (WGS) entry which is preliminary data.</text>
</comment>
<evidence type="ECO:0000256" key="1">
    <source>
        <dbReference type="SAM" id="MobiDB-lite"/>
    </source>
</evidence>